<comment type="caution">
    <text evidence="3">The sequence shown here is derived from an EMBL/GenBank/DDBJ whole genome shotgun (WGS) entry which is preliminary data.</text>
</comment>
<sequence>MRLRHCRTLLLVAIATPLAACQIGGDDKGRALDANGSGTSRTYAVANFADVALRGSDDVDVRVGGGFSVRAEGPSEELDKLRIALDGDTLVIGRKRNALSWGDAQKVKVFVTLPRIGQGVVLGSGDMAIDRVDGAKFEGVVAGSGTLSLAALAVDEAELSIAGSGDAQVAGTARMLKVNVAGSGNLRGTGLRSEGAEVAVAGSGDVSAQVSGDAKVSILGSGDVNLGPQAKCTVSKMGSGKVSCAQ</sequence>
<dbReference type="Proteomes" id="UP000529795">
    <property type="component" value="Unassembled WGS sequence"/>
</dbReference>
<organism evidence="3 4">
    <name type="scientific">Sphingomonas jinjuensis</name>
    <dbReference type="NCBI Taxonomy" id="535907"/>
    <lineage>
        <taxon>Bacteria</taxon>
        <taxon>Pseudomonadati</taxon>
        <taxon>Pseudomonadota</taxon>
        <taxon>Alphaproteobacteria</taxon>
        <taxon>Sphingomonadales</taxon>
        <taxon>Sphingomonadaceae</taxon>
        <taxon>Sphingomonas</taxon>
    </lineage>
</organism>
<evidence type="ECO:0000256" key="1">
    <source>
        <dbReference type="SAM" id="SignalP"/>
    </source>
</evidence>
<keyword evidence="1" id="KW-0732">Signal</keyword>
<name>A0A840FH86_9SPHN</name>
<accession>A0A840FH86</accession>
<evidence type="ECO:0000313" key="3">
    <source>
        <dbReference type="EMBL" id="MBB4152705.1"/>
    </source>
</evidence>
<reference evidence="3 4" key="1">
    <citation type="submission" date="2020-08" db="EMBL/GenBank/DDBJ databases">
        <title>Genomic Encyclopedia of Type Strains, Phase IV (KMG-IV): sequencing the most valuable type-strain genomes for metagenomic binning, comparative biology and taxonomic classification.</title>
        <authorList>
            <person name="Goeker M."/>
        </authorList>
    </citation>
    <scope>NUCLEOTIDE SEQUENCE [LARGE SCALE GENOMIC DNA]</scope>
    <source>
        <strain evidence="3 4">YC6723</strain>
    </source>
</reference>
<evidence type="ECO:0000259" key="2">
    <source>
        <dbReference type="Pfam" id="PF10988"/>
    </source>
</evidence>
<keyword evidence="4" id="KW-1185">Reference proteome</keyword>
<feature type="signal peptide" evidence="1">
    <location>
        <begin position="1"/>
        <end position="20"/>
    </location>
</feature>
<protein>
    <recommendedName>
        <fullName evidence="2">Putative auto-transporter adhesin head GIN domain-containing protein</fullName>
    </recommendedName>
</protein>
<proteinExistence type="predicted"/>
<dbReference type="EMBL" id="JACIEV010000001">
    <property type="protein sequence ID" value="MBB4152705.1"/>
    <property type="molecule type" value="Genomic_DNA"/>
</dbReference>
<evidence type="ECO:0000313" key="4">
    <source>
        <dbReference type="Proteomes" id="UP000529795"/>
    </source>
</evidence>
<gene>
    <name evidence="3" type="ORF">GGQ80_000581</name>
</gene>
<dbReference type="Pfam" id="PF10988">
    <property type="entry name" value="DUF2807"/>
    <property type="match status" value="1"/>
</dbReference>
<feature type="chain" id="PRO_5033021154" description="Putative auto-transporter adhesin head GIN domain-containing protein" evidence="1">
    <location>
        <begin position="21"/>
        <end position="246"/>
    </location>
</feature>
<feature type="domain" description="Putative auto-transporter adhesin head GIN" evidence="2">
    <location>
        <begin position="47"/>
        <end position="225"/>
    </location>
</feature>
<dbReference type="RefSeq" id="WP_183982332.1">
    <property type="nucleotide sequence ID" value="NZ_JACIEV010000001.1"/>
</dbReference>
<dbReference type="AlphaFoldDB" id="A0A840FH86"/>
<dbReference type="Gene3D" id="2.160.20.120">
    <property type="match status" value="1"/>
</dbReference>
<dbReference type="InterPro" id="IPR021255">
    <property type="entry name" value="DUF2807"/>
</dbReference>